<dbReference type="SUPFAM" id="SSF56425">
    <property type="entry name" value="Succinate dehydrogenase/fumarate reductase flavoprotein, catalytic domain"/>
    <property type="match status" value="1"/>
</dbReference>
<name>A0A7X0LLX9_9BACT</name>
<evidence type="ECO:0000256" key="7">
    <source>
        <dbReference type="ARBA" id="ARBA00022630"/>
    </source>
</evidence>
<evidence type="ECO:0000313" key="17">
    <source>
        <dbReference type="EMBL" id="MBB6431086.1"/>
    </source>
</evidence>
<dbReference type="InterPro" id="IPR015939">
    <property type="entry name" value="Fum_Rdtase/Succ_DH_flav-like_C"/>
</dbReference>
<dbReference type="PANTHER" id="PTHR11632:SF53">
    <property type="entry name" value="SUCCINATE DEHYDROGENASE FLAVOPROTEIN SUBUNIT"/>
    <property type="match status" value="1"/>
</dbReference>
<evidence type="ECO:0000256" key="5">
    <source>
        <dbReference type="ARBA" id="ARBA00022448"/>
    </source>
</evidence>
<keyword evidence="18" id="KW-1185">Reference proteome</keyword>
<evidence type="ECO:0000256" key="14">
    <source>
        <dbReference type="SAM" id="MobiDB-lite"/>
    </source>
</evidence>
<dbReference type="InterPro" id="IPR036188">
    <property type="entry name" value="FAD/NAD-bd_sf"/>
</dbReference>
<comment type="catalytic activity">
    <reaction evidence="12">
        <text>a quinone + succinate = fumarate + a quinol</text>
        <dbReference type="Rhea" id="RHEA:40523"/>
        <dbReference type="ChEBI" id="CHEBI:24646"/>
        <dbReference type="ChEBI" id="CHEBI:29806"/>
        <dbReference type="ChEBI" id="CHEBI:30031"/>
        <dbReference type="ChEBI" id="CHEBI:132124"/>
        <dbReference type="EC" id="1.3.5.1"/>
    </reaction>
</comment>
<feature type="active site" description="Proton acceptor" evidence="13">
    <location>
        <position position="300"/>
    </location>
</feature>
<dbReference type="Gene3D" id="1.20.58.100">
    <property type="entry name" value="Fumarate reductase/succinate dehydrogenase flavoprotein-like, C-terminal domain"/>
    <property type="match status" value="1"/>
</dbReference>
<dbReference type="GO" id="GO:0005886">
    <property type="term" value="C:plasma membrane"/>
    <property type="evidence" value="ECO:0007669"/>
    <property type="project" value="UniProtKB-SubCell"/>
</dbReference>
<evidence type="ECO:0000256" key="1">
    <source>
        <dbReference type="ARBA" id="ARBA00001974"/>
    </source>
</evidence>
<comment type="cofactor">
    <cofactor evidence="1">
        <name>FAD</name>
        <dbReference type="ChEBI" id="CHEBI:57692"/>
    </cofactor>
</comment>
<evidence type="ECO:0000256" key="8">
    <source>
        <dbReference type="ARBA" id="ARBA00022827"/>
    </source>
</evidence>
<evidence type="ECO:0000256" key="4">
    <source>
        <dbReference type="ARBA" id="ARBA00012792"/>
    </source>
</evidence>
<dbReference type="GO" id="GO:0050660">
    <property type="term" value="F:flavin adenine dinucleotide binding"/>
    <property type="evidence" value="ECO:0007669"/>
    <property type="project" value="TreeGrafter"/>
</dbReference>
<keyword evidence="5" id="KW-0813">Transport</keyword>
<evidence type="ECO:0000259" key="16">
    <source>
        <dbReference type="Pfam" id="PF02910"/>
    </source>
</evidence>
<keyword evidence="7" id="KW-0285">Flavoprotein</keyword>
<dbReference type="PANTHER" id="PTHR11632">
    <property type="entry name" value="SUCCINATE DEHYDROGENASE 2 FLAVOPROTEIN SUBUNIT"/>
    <property type="match status" value="1"/>
</dbReference>
<feature type="compositionally biased region" description="Basic and acidic residues" evidence="14">
    <location>
        <begin position="382"/>
        <end position="395"/>
    </location>
</feature>
<dbReference type="Pfam" id="PF02910">
    <property type="entry name" value="Succ_DH_flav_C"/>
    <property type="match status" value="1"/>
</dbReference>
<evidence type="ECO:0000256" key="13">
    <source>
        <dbReference type="PIRSR" id="PIRSR630664-50"/>
    </source>
</evidence>
<keyword evidence="11" id="KW-0472">Membrane</keyword>
<keyword evidence="6" id="KW-1003">Cell membrane</keyword>
<keyword evidence="10 17" id="KW-0560">Oxidoreductase</keyword>
<evidence type="ECO:0000313" key="18">
    <source>
        <dbReference type="Proteomes" id="UP000541810"/>
    </source>
</evidence>
<dbReference type="PRINTS" id="PR00368">
    <property type="entry name" value="FADPNR"/>
</dbReference>
<dbReference type="Gene3D" id="3.90.700.10">
    <property type="entry name" value="Succinate dehydrogenase/fumarate reductase flavoprotein, catalytic domain"/>
    <property type="match status" value="1"/>
</dbReference>
<evidence type="ECO:0000259" key="15">
    <source>
        <dbReference type="Pfam" id="PF00890"/>
    </source>
</evidence>
<evidence type="ECO:0000256" key="12">
    <source>
        <dbReference type="ARBA" id="ARBA00049220"/>
    </source>
</evidence>
<evidence type="ECO:0000256" key="6">
    <source>
        <dbReference type="ARBA" id="ARBA00022475"/>
    </source>
</evidence>
<dbReference type="Proteomes" id="UP000541810">
    <property type="component" value="Unassembled WGS sequence"/>
</dbReference>
<evidence type="ECO:0000256" key="3">
    <source>
        <dbReference type="ARBA" id="ARBA00008040"/>
    </source>
</evidence>
<feature type="domain" description="Fumarate reductase/succinate dehydrogenase flavoprotein-like C-terminal" evidence="16">
    <location>
        <begin position="496"/>
        <end position="623"/>
    </location>
</feature>
<dbReference type="SUPFAM" id="SSF51905">
    <property type="entry name" value="FAD/NAD(P)-binding domain"/>
    <property type="match status" value="1"/>
</dbReference>
<dbReference type="EC" id="1.3.5.1" evidence="4"/>
<comment type="caution">
    <text evidence="17">The sequence shown here is derived from an EMBL/GenBank/DDBJ whole genome shotgun (WGS) entry which is preliminary data.</text>
</comment>
<dbReference type="Pfam" id="PF00890">
    <property type="entry name" value="FAD_binding_2"/>
    <property type="match status" value="1"/>
</dbReference>
<comment type="subcellular location">
    <subcellularLocation>
        <location evidence="2">Cell inner membrane</location>
        <topology evidence="2">Peripheral membrane protein</topology>
        <orientation evidence="2">Cytoplasmic side</orientation>
    </subcellularLocation>
</comment>
<accession>A0A7X0LLX9</accession>
<dbReference type="SUPFAM" id="SSF46977">
    <property type="entry name" value="Succinate dehydrogenase/fumarate reductase flavoprotein C-terminal domain"/>
    <property type="match status" value="1"/>
</dbReference>
<evidence type="ECO:0000256" key="11">
    <source>
        <dbReference type="ARBA" id="ARBA00023136"/>
    </source>
</evidence>
<dbReference type="FunFam" id="3.50.50.60:FF:000009">
    <property type="entry name" value="Succinate dehydrogenase flavoprotein subunit"/>
    <property type="match status" value="1"/>
</dbReference>
<feature type="domain" description="FAD-dependent oxidoreductase 2 FAD-binding" evidence="15">
    <location>
        <begin position="8"/>
        <end position="435"/>
    </location>
</feature>
<reference evidence="17 18" key="1">
    <citation type="submission" date="2020-08" db="EMBL/GenBank/DDBJ databases">
        <title>Genomic Encyclopedia of Type Strains, Phase IV (KMG-IV): sequencing the most valuable type-strain genomes for metagenomic binning, comparative biology and taxonomic classification.</title>
        <authorList>
            <person name="Goeker M."/>
        </authorList>
    </citation>
    <scope>NUCLEOTIDE SEQUENCE [LARGE SCALE GENOMIC DNA]</scope>
    <source>
        <strain evidence="17 18">DSM 103725</strain>
    </source>
</reference>
<dbReference type="InterPro" id="IPR030664">
    <property type="entry name" value="SdhA/FrdA/AprA"/>
</dbReference>
<keyword evidence="9" id="KW-0249">Electron transport</keyword>
<keyword evidence="8" id="KW-0274">FAD</keyword>
<proteinExistence type="inferred from homology"/>
<dbReference type="PROSITE" id="PS00504">
    <property type="entry name" value="FRD_SDH_FAD_BINDING"/>
    <property type="match status" value="1"/>
</dbReference>
<feature type="region of interest" description="Disordered" evidence="14">
    <location>
        <begin position="382"/>
        <end position="402"/>
    </location>
</feature>
<dbReference type="InterPro" id="IPR003953">
    <property type="entry name" value="FAD-dep_OxRdtase_2_FAD-bd"/>
</dbReference>
<sequence>MAKAEPRVIVVGGGLAGLSAAVRVAESGTKVDLFSLVPVKRSHSVCAQGGINACNDVARQQGYSEWQHMDETLIGGDFLNHQPPVYEMTHWAPKIIDLLDRMGVPFNRTSEGMRDLRLFGGSLFKRTHFAGASTGQQLLYGLDEQTRRYEAEGKINKYEFWEFLWPIIDDEGVCKGIVAQDVRSMEIKAFRGDAVVMASGGNGLMFGKSTMSVICTGAAVARCYQAGAYLGNPEMIQVHPTAIPGEDKCRLMSESARGEGGRVWVPRKKGDDRHPLDITEEERYYFLEEKYPGYGNLVPRDIATREIFWVCQEGLGIGGANQVYLDITHLPIATKNKLAAILEIYEKFTGDDPREVPMKIFPAVHYTMGGLYTIYEPYDPERDTYTPASEPKRQPNEGLLYGDPKNMMTNIPGLYAFGESNYAYHGATRLGANALLSCIFDGLYNGLSVHNYAHAPQGTPAGELPDALFDKYVEQEKAKVQKLTESTGANNPYEIHQELGLEMTATCTVVKEEQRLLQGREKLAEIKAKYQDLKISDTGVYTNQNVSFARALGDMIVYSDALMEGSIARKESRGSHYRSDYTERVDDQFHKTTKVKYDADADKPIIEWEDIPSPLVPLRARTYGKVDASPEKKEEAAAS</sequence>
<gene>
    <name evidence="17" type="ORF">HNQ40_002892</name>
</gene>
<dbReference type="GO" id="GO:0009055">
    <property type="term" value="F:electron transfer activity"/>
    <property type="evidence" value="ECO:0007669"/>
    <property type="project" value="TreeGrafter"/>
</dbReference>
<dbReference type="EMBL" id="JACHGY010000001">
    <property type="protein sequence ID" value="MBB6431086.1"/>
    <property type="molecule type" value="Genomic_DNA"/>
</dbReference>
<dbReference type="InterPro" id="IPR027477">
    <property type="entry name" value="Succ_DH/fumarate_Rdtase_cat_sf"/>
</dbReference>
<dbReference type="InterPro" id="IPR003952">
    <property type="entry name" value="FRD_SDH_FAD_BS"/>
</dbReference>
<protein>
    <recommendedName>
        <fullName evidence="4">succinate dehydrogenase</fullName>
        <ecNumber evidence="4">1.3.5.1</ecNumber>
    </recommendedName>
</protein>
<evidence type="ECO:0000256" key="2">
    <source>
        <dbReference type="ARBA" id="ARBA00004515"/>
    </source>
</evidence>
<dbReference type="Gene3D" id="3.50.50.60">
    <property type="entry name" value="FAD/NAD(P)-binding domain"/>
    <property type="match status" value="1"/>
</dbReference>
<evidence type="ECO:0000256" key="9">
    <source>
        <dbReference type="ARBA" id="ARBA00022982"/>
    </source>
</evidence>
<comment type="similarity">
    <text evidence="3">Belongs to the FAD-dependent oxidoreductase 2 family. FRD/SDH subfamily.</text>
</comment>
<dbReference type="InterPro" id="IPR037099">
    <property type="entry name" value="Fum_R/Succ_DH_flav-like_C_sf"/>
</dbReference>
<organism evidence="17 18">
    <name type="scientific">Algisphaera agarilytica</name>
    <dbReference type="NCBI Taxonomy" id="1385975"/>
    <lineage>
        <taxon>Bacteria</taxon>
        <taxon>Pseudomonadati</taxon>
        <taxon>Planctomycetota</taxon>
        <taxon>Phycisphaerae</taxon>
        <taxon>Phycisphaerales</taxon>
        <taxon>Phycisphaeraceae</taxon>
        <taxon>Algisphaera</taxon>
    </lineage>
</organism>
<dbReference type="GO" id="GO:0008177">
    <property type="term" value="F:succinate dehydrogenase (quinone) activity"/>
    <property type="evidence" value="ECO:0007669"/>
    <property type="project" value="UniProtKB-EC"/>
</dbReference>
<evidence type="ECO:0000256" key="10">
    <source>
        <dbReference type="ARBA" id="ARBA00023002"/>
    </source>
</evidence>
<dbReference type="AlphaFoldDB" id="A0A7X0LLX9"/>
<dbReference type="GO" id="GO:0009061">
    <property type="term" value="P:anaerobic respiration"/>
    <property type="evidence" value="ECO:0007669"/>
    <property type="project" value="TreeGrafter"/>
</dbReference>
<dbReference type="RefSeq" id="WP_184678581.1">
    <property type="nucleotide sequence ID" value="NZ_JACHGY010000001.1"/>
</dbReference>